<proteinExistence type="predicted"/>
<evidence type="ECO:0000313" key="3">
    <source>
        <dbReference type="Proteomes" id="UP000604825"/>
    </source>
</evidence>
<evidence type="ECO:0000313" key="2">
    <source>
        <dbReference type="EMBL" id="CAD6256107.1"/>
    </source>
</evidence>
<reference evidence="2" key="1">
    <citation type="submission" date="2020-10" db="EMBL/GenBank/DDBJ databases">
        <authorList>
            <person name="Han B."/>
            <person name="Lu T."/>
            <person name="Zhao Q."/>
            <person name="Huang X."/>
            <person name="Zhao Y."/>
        </authorList>
    </citation>
    <scope>NUCLEOTIDE SEQUENCE</scope>
</reference>
<organism evidence="2 3">
    <name type="scientific">Miscanthus lutarioriparius</name>
    <dbReference type="NCBI Taxonomy" id="422564"/>
    <lineage>
        <taxon>Eukaryota</taxon>
        <taxon>Viridiplantae</taxon>
        <taxon>Streptophyta</taxon>
        <taxon>Embryophyta</taxon>
        <taxon>Tracheophyta</taxon>
        <taxon>Spermatophyta</taxon>
        <taxon>Magnoliopsida</taxon>
        <taxon>Liliopsida</taxon>
        <taxon>Poales</taxon>
        <taxon>Poaceae</taxon>
        <taxon>PACMAD clade</taxon>
        <taxon>Panicoideae</taxon>
        <taxon>Andropogonodae</taxon>
        <taxon>Andropogoneae</taxon>
        <taxon>Saccharinae</taxon>
        <taxon>Miscanthus</taxon>
    </lineage>
</organism>
<protein>
    <submittedName>
        <fullName evidence="2">Uncharacterized protein</fullName>
    </submittedName>
</protein>
<dbReference type="EMBL" id="CAJGYO010000010">
    <property type="protein sequence ID" value="CAD6256107.1"/>
    <property type="molecule type" value="Genomic_DNA"/>
</dbReference>
<comment type="caution">
    <text evidence="2">The sequence shown here is derived from an EMBL/GenBank/DDBJ whole genome shotgun (WGS) entry which is preliminary data.</text>
</comment>
<name>A0A811QF91_9POAL</name>
<dbReference type="AlphaFoldDB" id="A0A811QF91"/>
<dbReference type="Proteomes" id="UP000604825">
    <property type="component" value="Unassembled WGS sequence"/>
</dbReference>
<feature type="region of interest" description="Disordered" evidence="1">
    <location>
        <begin position="1"/>
        <end position="39"/>
    </location>
</feature>
<sequence length="79" mass="7504">MDPAGPRVVTDPAGSGAAPPREELDGRGGGGGGACSGAAAAEGSASRLAGAGLGGGATALRYVPRAFVPDPCLPPWPCF</sequence>
<gene>
    <name evidence="2" type="ORF">NCGR_LOCUS39627</name>
</gene>
<accession>A0A811QF91</accession>
<evidence type="ECO:0000256" key="1">
    <source>
        <dbReference type="SAM" id="MobiDB-lite"/>
    </source>
</evidence>
<keyword evidence="3" id="KW-1185">Reference proteome</keyword>